<dbReference type="GO" id="GO:0005185">
    <property type="term" value="F:neurohypophyseal hormone activity"/>
    <property type="evidence" value="ECO:0007669"/>
    <property type="project" value="InterPro"/>
</dbReference>
<keyword evidence="2 4" id="KW-0732">Signal</keyword>
<reference evidence="5" key="2">
    <citation type="journal article" date="2021" name="Genome Biol. Evol.">
        <title>Developing a high-quality reference genome for a parasitic bivalve with doubly uniparental inheritance (Bivalvia: Unionida).</title>
        <authorList>
            <person name="Smith C.H."/>
        </authorList>
    </citation>
    <scope>NUCLEOTIDE SEQUENCE</scope>
    <source>
        <strain evidence="5">CHS0354</strain>
        <tissue evidence="5">Mantle</tissue>
    </source>
</reference>
<dbReference type="EMBL" id="JAEAOA010000654">
    <property type="protein sequence ID" value="KAK3596572.1"/>
    <property type="molecule type" value="Genomic_DNA"/>
</dbReference>
<dbReference type="Pfam" id="PF00184">
    <property type="entry name" value="Hormone_5"/>
    <property type="match status" value="1"/>
</dbReference>
<name>A0AAE0SQW8_9BIVA</name>
<evidence type="ECO:0008006" key="7">
    <source>
        <dbReference type="Google" id="ProtNLM"/>
    </source>
</evidence>
<dbReference type="Proteomes" id="UP001195483">
    <property type="component" value="Unassembled WGS sequence"/>
</dbReference>
<evidence type="ECO:0000313" key="5">
    <source>
        <dbReference type="EMBL" id="KAK3596572.1"/>
    </source>
</evidence>
<evidence type="ECO:0000256" key="1">
    <source>
        <dbReference type="ARBA" id="ARBA00007369"/>
    </source>
</evidence>
<dbReference type="AlphaFoldDB" id="A0AAE0SQW8"/>
<dbReference type="PANTHER" id="PTHR11681">
    <property type="entry name" value="NEUROPHYSIN"/>
    <property type="match status" value="1"/>
</dbReference>
<organism evidence="5 6">
    <name type="scientific">Potamilus streckersoni</name>
    <dbReference type="NCBI Taxonomy" id="2493646"/>
    <lineage>
        <taxon>Eukaryota</taxon>
        <taxon>Metazoa</taxon>
        <taxon>Spiralia</taxon>
        <taxon>Lophotrochozoa</taxon>
        <taxon>Mollusca</taxon>
        <taxon>Bivalvia</taxon>
        <taxon>Autobranchia</taxon>
        <taxon>Heteroconchia</taxon>
        <taxon>Palaeoheterodonta</taxon>
        <taxon>Unionida</taxon>
        <taxon>Unionoidea</taxon>
        <taxon>Unionidae</taxon>
        <taxon>Ambleminae</taxon>
        <taxon>Lampsilini</taxon>
        <taxon>Potamilus</taxon>
    </lineage>
</organism>
<dbReference type="SMART" id="SM00003">
    <property type="entry name" value="NH"/>
    <property type="match status" value="1"/>
</dbReference>
<evidence type="ECO:0000313" key="6">
    <source>
        <dbReference type="Proteomes" id="UP001195483"/>
    </source>
</evidence>
<dbReference type="InterPro" id="IPR022423">
    <property type="entry name" value="Neurohypophysial_hormone_CS"/>
</dbReference>
<feature type="signal peptide" evidence="4">
    <location>
        <begin position="1"/>
        <end position="26"/>
    </location>
</feature>
<reference evidence="5" key="1">
    <citation type="journal article" date="2021" name="Genome Biol. Evol.">
        <title>A High-Quality Reference Genome for a Parasitic Bivalve with Doubly Uniparental Inheritance (Bivalvia: Unionida).</title>
        <authorList>
            <person name="Smith C.H."/>
        </authorList>
    </citation>
    <scope>NUCLEOTIDE SEQUENCE</scope>
    <source>
        <strain evidence="5">CHS0354</strain>
    </source>
</reference>
<dbReference type="PRINTS" id="PR00831">
    <property type="entry name" value="NEUROPHYSIN"/>
</dbReference>
<comment type="caution">
    <text evidence="5">The sequence shown here is derived from an EMBL/GenBank/DDBJ whole genome shotgun (WGS) entry which is preliminary data.</text>
</comment>
<proteinExistence type="inferred from homology"/>
<dbReference type="PROSITE" id="PS00264">
    <property type="entry name" value="NEUROHYPOPHYS_HORM"/>
    <property type="match status" value="1"/>
</dbReference>
<dbReference type="InterPro" id="IPR036387">
    <property type="entry name" value="Neurhyp_horm_dom_sf"/>
</dbReference>
<keyword evidence="3" id="KW-1015">Disulfide bond</keyword>
<dbReference type="PANTHER" id="PTHR11681:SF5">
    <property type="entry name" value="ISOTOCIN"/>
    <property type="match status" value="1"/>
</dbReference>
<gene>
    <name evidence="5" type="ORF">CHS0354_010453</name>
</gene>
<feature type="chain" id="PRO_5042197117" description="Conopressin/neurophysin" evidence="4">
    <location>
        <begin position="27"/>
        <end position="149"/>
    </location>
</feature>
<evidence type="ECO:0000256" key="2">
    <source>
        <dbReference type="ARBA" id="ARBA00022729"/>
    </source>
</evidence>
<dbReference type="GO" id="GO:0005615">
    <property type="term" value="C:extracellular space"/>
    <property type="evidence" value="ECO:0007669"/>
    <property type="project" value="TreeGrafter"/>
</dbReference>
<sequence>MGCSLVLRQIWNLVALITLVTYEANGCFLRNCPLGGKRTIPTGVRSCQSCGPNNSGQCVGPNICCGDFGCYMGTREAVICEKENESVQPCERRGQSCGTRGQGVCAADGICCDDDACSLNSKCRFNTEDGEGLIHLLSQLLRNEDIEKK</sequence>
<dbReference type="GO" id="GO:0030141">
    <property type="term" value="C:secretory granule"/>
    <property type="evidence" value="ECO:0007669"/>
    <property type="project" value="TreeGrafter"/>
</dbReference>
<dbReference type="Gene3D" id="2.60.9.10">
    <property type="entry name" value="Neurohypophysial hormone domain"/>
    <property type="match status" value="1"/>
</dbReference>
<evidence type="ECO:0000256" key="4">
    <source>
        <dbReference type="SAM" id="SignalP"/>
    </source>
</evidence>
<evidence type="ECO:0000256" key="3">
    <source>
        <dbReference type="ARBA" id="ARBA00023157"/>
    </source>
</evidence>
<dbReference type="SUPFAM" id="SSF49606">
    <property type="entry name" value="Neurophysin II"/>
    <property type="match status" value="1"/>
</dbReference>
<comment type="similarity">
    <text evidence="1">Belongs to the vasopressin/oxytocin family.</text>
</comment>
<accession>A0AAE0SQW8</accession>
<dbReference type="InterPro" id="IPR000981">
    <property type="entry name" value="Neurhyp_horm"/>
</dbReference>
<keyword evidence="6" id="KW-1185">Reference proteome</keyword>
<reference evidence="5" key="3">
    <citation type="submission" date="2023-05" db="EMBL/GenBank/DDBJ databases">
        <authorList>
            <person name="Smith C.H."/>
        </authorList>
    </citation>
    <scope>NUCLEOTIDE SEQUENCE</scope>
    <source>
        <strain evidence="5">CHS0354</strain>
        <tissue evidence="5">Mantle</tissue>
    </source>
</reference>
<protein>
    <recommendedName>
        <fullName evidence="7">Conopressin/neurophysin</fullName>
    </recommendedName>
</protein>